<reference evidence="1 2" key="1">
    <citation type="submission" date="2017-12" db="EMBL/GenBank/DDBJ databases">
        <title>Comparative genomics of Botrytis spp.</title>
        <authorList>
            <person name="Valero-Jimenez C.A."/>
            <person name="Tapia P."/>
            <person name="Veloso J."/>
            <person name="Silva-Moreno E."/>
            <person name="Staats M."/>
            <person name="Valdes J.H."/>
            <person name="Van Kan J.A.L."/>
        </authorList>
    </citation>
    <scope>NUCLEOTIDE SEQUENCE [LARGE SCALE GENOMIC DNA]</scope>
    <source>
        <strain evidence="1 2">MUCL3349</strain>
    </source>
</reference>
<dbReference type="AlphaFoldDB" id="A0A4Z1K714"/>
<protein>
    <submittedName>
        <fullName evidence="1">Uncharacterized protein</fullName>
    </submittedName>
</protein>
<name>A0A4Z1K714_9HELO</name>
<organism evidence="1 2">
    <name type="scientific">Botrytis porri</name>
    <dbReference type="NCBI Taxonomy" id="87229"/>
    <lineage>
        <taxon>Eukaryota</taxon>
        <taxon>Fungi</taxon>
        <taxon>Dikarya</taxon>
        <taxon>Ascomycota</taxon>
        <taxon>Pezizomycotina</taxon>
        <taxon>Leotiomycetes</taxon>
        <taxon>Helotiales</taxon>
        <taxon>Sclerotiniaceae</taxon>
        <taxon>Botrytis</taxon>
    </lineage>
</organism>
<accession>A0A4Z1K714</accession>
<sequence>MLPLTEIANGNQGKTSLQVQITAIERQIQEQDDKDAAISRTREYWRLGGSLPPEEGRDVEHDNGEIRSFEWHEDALMDNLKRKLEHYGQYQFLKQRISRITRADQILLSYHRTRGLPLPPRHSRDSVSNWISGTSSLCRQAQKYIHLHRDFCSFNN</sequence>
<dbReference type="EMBL" id="PQXO01001142">
    <property type="protein sequence ID" value="TGO81448.1"/>
    <property type="molecule type" value="Genomic_DNA"/>
</dbReference>
<evidence type="ECO:0000313" key="1">
    <source>
        <dbReference type="EMBL" id="TGO81448.1"/>
    </source>
</evidence>
<proteinExistence type="predicted"/>
<dbReference type="Proteomes" id="UP000297280">
    <property type="component" value="Unassembled WGS sequence"/>
</dbReference>
<comment type="caution">
    <text evidence="1">The sequence shown here is derived from an EMBL/GenBank/DDBJ whole genome shotgun (WGS) entry which is preliminary data.</text>
</comment>
<keyword evidence="2" id="KW-1185">Reference proteome</keyword>
<gene>
    <name evidence="1" type="ORF">BPOR_1149g00010</name>
</gene>
<evidence type="ECO:0000313" key="2">
    <source>
        <dbReference type="Proteomes" id="UP000297280"/>
    </source>
</evidence>